<gene>
    <name evidence="8" type="primary">ydiU</name>
    <name evidence="8" type="synonym">selO</name>
    <name evidence="9" type="ORF">ACFOZ1_13940</name>
</gene>
<evidence type="ECO:0000256" key="4">
    <source>
        <dbReference type="ARBA" id="ARBA00022723"/>
    </source>
</evidence>
<keyword evidence="4 8" id="KW-0479">Metal-binding</keyword>
<dbReference type="NCBIfam" id="NF000658">
    <property type="entry name" value="PRK00029.1"/>
    <property type="match status" value="1"/>
</dbReference>
<evidence type="ECO:0000256" key="7">
    <source>
        <dbReference type="ARBA" id="ARBA00022842"/>
    </source>
</evidence>
<dbReference type="EC" id="2.7.7.108" evidence="8"/>
<comment type="catalytic activity">
    <reaction evidence="8">
        <text>L-threonyl-[protein] + ATP = 3-O-(5'-adenylyl)-L-threonyl-[protein] + diphosphate</text>
        <dbReference type="Rhea" id="RHEA:54292"/>
        <dbReference type="Rhea" id="RHEA-COMP:11060"/>
        <dbReference type="Rhea" id="RHEA-COMP:13847"/>
        <dbReference type="ChEBI" id="CHEBI:30013"/>
        <dbReference type="ChEBI" id="CHEBI:30616"/>
        <dbReference type="ChEBI" id="CHEBI:33019"/>
        <dbReference type="ChEBI" id="CHEBI:138113"/>
        <dbReference type="EC" id="2.7.7.108"/>
    </reaction>
</comment>
<evidence type="ECO:0000256" key="3">
    <source>
        <dbReference type="ARBA" id="ARBA00022695"/>
    </source>
</evidence>
<protein>
    <recommendedName>
        <fullName evidence="8">Protein nucleotidyltransferase YdiU</fullName>
        <ecNumber evidence="8">2.7.7.-</ecNumber>
    </recommendedName>
    <alternativeName>
        <fullName evidence="8">Protein adenylyltransferase YdiU</fullName>
        <ecNumber evidence="8">2.7.7.108</ecNumber>
    </alternativeName>
    <alternativeName>
        <fullName evidence="8">Protein uridylyltransferase YdiU</fullName>
        <ecNumber evidence="8">2.7.7.-</ecNumber>
    </alternativeName>
</protein>
<dbReference type="PANTHER" id="PTHR32057">
    <property type="entry name" value="PROTEIN ADENYLYLTRANSFERASE SELO, MITOCHONDRIAL"/>
    <property type="match status" value="1"/>
</dbReference>
<sequence length="488" mass="55766">MSLLEEAGFNFYNSYRKLPSFFYSNVDNADPIRPQLRILNEDLAKVLELDIQYLKKQEIISILSGNYKETSLTPIAQAYAGHQFGNFTMLGDGRAMLLGEHVTHNNERYDIQLKGSGKTTFSRGGDGKATLGSMLREYIISEAIHALHIPTTRSLAVVTTGEEVRREVEMEGAVLTRIASSHIRVGTFQYARSFGGIQELQVLADYTIERHYPTLLKEPDRYLQLLKQVVKKQAQTIAKWQLVGFIHGVMNTDNMTISGETIDYGPCAFMDEYNPKTVFSSIDHTGRYAYGNQPNMGGWNVARFAETLLPLIDENEEQALELAQKAISEFPDHFHEEWLGGMRKKLGLQTEEDEDATLIRELLELMHEYQADYTNTFVALTMDDRTSMVLFQIEAFQQWYKKWQERMTRQQLRVDAVKEMMKQHNPAIIPRNHHVEDAITAAVSHHDDKPLRDLLAVITKPFAHTTDQKEYASLPPKALRPQHTYCGT</sequence>
<feature type="binding site" evidence="8">
    <location>
        <position position="114"/>
    </location>
    <ligand>
        <name>ATP</name>
        <dbReference type="ChEBI" id="CHEBI:30616"/>
    </ligand>
</feature>
<dbReference type="Proteomes" id="UP001595880">
    <property type="component" value="Unassembled WGS sequence"/>
</dbReference>
<keyword evidence="8" id="KW-0464">Manganese</keyword>
<reference evidence="10" key="1">
    <citation type="journal article" date="2019" name="Int. J. Syst. Evol. Microbiol.">
        <title>The Global Catalogue of Microorganisms (GCM) 10K type strain sequencing project: providing services to taxonomists for standard genome sequencing and annotation.</title>
        <authorList>
            <consortium name="The Broad Institute Genomics Platform"/>
            <consortium name="The Broad Institute Genome Sequencing Center for Infectious Disease"/>
            <person name="Wu L."/>
            <person name="Ma J."/>
        </authorList>
    </citation>
    <scope>NUCLEOTIDE SEQUENCE [LARGE SCALE GENOMIC DNA]</scope>
    <source>
        <strain evidence="10">KACC 14058</strain>
    </source>
</reference>
<feature type="binding site" evidence="8">
    <location>
        <position position="91"/>
    </location>
    <ligand>
        <name>ATP</name>
        <dbReference type="ChEBI" id="CHEBI:30616"/>
    </ligand>
</feature>
<comment type="catalytic activity">
    <reaction evidence="8">
        <text>L-seryl-[protein] + UTP = O-(5'-uridylyl)-L-seryl-[protein] + diphosphate</text>
        <dbReference type="Rhea" id="RHEA:64604"/>
        <dbReference type="Rhea" id="RHEA-COMP:9863"/>
        <dbReference type="Rhea" id="RHEA-COMP:16635"/>
        <dbReference type="ChEBI" id="CHEBI:29999"/>
        <dbReference type="ChEBI" id="CHEBI:33019"/>
        <dbReference type="ChEBI" id="CHEBI:46398"/>
        <dbReference type="ChEBI" id="CHEBI:156051"/>
    </reaction>
</comment>
<dbReference type="EMBL" id="JBHSDV010000005">
    <property type="protein sequence ID" value="MFC4388899.1"/>
    <property type="molecule type" value="Genomic_DNA"/>
</dbReference>
<feature type="binding site" evidence="8">
    <location>
        <position position="94"/>
    </location>
    <ligand>
        <name>ATP</name>
        <dbReference type="ChEBI" id="CHEBI:30616"/>
    </ligand>
</feature>
<evidence type="ECO:0000256" key="8">
    <source>
        <dbReference type="HAMAP-Rule" id="MF_00692"/>
    </source>
</evidence>
<dbReference type="RefSeq" id="WP_390200259.1">
    <property type="nucleotide sequence ID" value="NZ_JBHSDV010000005.1"/>
</dbReference>
<dbReference type="PANTHER" id="PTHR32057:SF14">
    <property type="entry name" value="PROTEIN ADENYLYLTRANSFERASE SELO, MITOCHONDRIAL"/>
    <property type="match status" value="1"/>
</dbReference>
<feature type="binding site" evidence="8">
    <location>
        <position position="177"/>
    </location>
    <ligand>
        <name>ATP</name>
        <dbReference type="ChEBI" id="CHEBI:30616"/>
    </ligand>
</feature>
<feature type="binding site" evidence="8">
    <location>
        <position position="127"/>
    </location>
    <ligand>
        <name>ATP</name>
        <dbReference type="ChEBI" id="CHEBI:30616"/>
    </ligand>
</feature>
<evidence type="ECO:0000256" key="6">
    <source>
        <dbReference type="ARBA" id="ARBA00022840"/>
    </source>
</evidence>
<evidence type="ECO:0000256" key="5">
    <source>
        <dbReference type="ARBA" id="ARBA00022741"/>
    </source>
</evidence>
<dbReference type="HAMAP" id="MF_00692">
    <property type="entry name" value="SelO"/>
    <property type="match status" value="1"/>
</dbReference>
<dbReference type="EC" id="2.7.7.-" evidence="8"/>
<feature type="binding site" evidence="8">
    <location>
        <position position="263"/>
    </location>
    <ligand>
        <name>Mg(2+)</name>
        <dbReference type="ChEBI" id="CHEBI:18420"/>
    </ligand>
</feature>
<feature type="binding site" evidence="8">
    <location>
        <position position="184"/>
    </location>
    <ligand>
        <name>ATP</name>
        <dbReference type="ChEBI" id="CHEBI:30616"/>
    </ligand>
</feature>
<feature type="binding site" evidence="8">
    <location>
        <position position="93"/>
    </location>
    <ligand>
        <name>ATP</name>
        <dbReference type="ChEBI" id="CHEBI:30616"/>
    </ligand>
</feature>
<feature type="binding site" evidence="8">
    <location>
        <position position="263"/>
    </location>
    <ligand>
        <name>ATP</name>
        <dbReference type="ChEBI" id="CHEBI:30616"/>
    </ligand>
</feature>
<dbReference type="InterPro" id="IPR003846">
    <property type="entry name" value="SelO"/>
</dbReference>
<evidence type="ECO:0000256" key="2">
    <source>
        <dbReference type="ARBA" id="ARBA00022679"/>
    </source>
</evidence>
<comment type="cofactor">
    <cofactor evidence="8">
        <name>Mg(2+)</name>
        <dbReference type="ChEBI" id="CHEBI:18420"/>
    </cofactor>
    <cofactor evidence="8">
        <name>Mn(2+)</name>
        <dbReference type="ChEBI" id="CHEBI:29035"/>
    </cofactor>
</comment>
<comment type="catalytic activity">
    <reaction evidence="8">
        <text>L-tyrosyl-[protein] + UTP = O-(5'-uridylyl)-L-tyrosyl-[protein] + diphosphate</text>
        <dbReference type="Rhea" id="RHEA:83887"/>
        <dbReference type="Rhea" id="RHEA-COMP:10136"/>
        <dbReference type="Rhea" id="RHEA-COMP:20238"/>
        <dbReference type="ChEBI" id="CHEBI:33019"/>
        <dbReference type="ChEBI" id="CHEBI:46398"/>
        <dbReference type="ChEBI" id="CHEBI:46858"/>
        <dbReference type="ChEBI" id="CHEBI:90602"/>
    </reaction>
</comment>
<accession>A0ABV8VXK9</accession>
<feature type="binding site" evidence="8">
    <location>
        <position position="254"/>
    </location>
    <ligand>
        <name>Mg(2+)</name>
        <dbReference type="ChEBI" id="CHEBI:18420"/>
    </ligand>
</feature>
<keyword evidence="2 8" id="KW-0808">Transferase</keyword>
<keyword evidence="10" id="KW-1185">Reference proteome</keyword>
<keyword evidence="3 8" id="KW-0548">Nucleotidyltransferase</keyword>
<evidence type="ECO:0000313" key="10">
    <source>
        <dbReference type="Proteomes" id="UP001595880"/>
    </source>
</evidence>
<comment type="caution">
    <text evidence="9">The sequence shown here is derived from an EMBL/GenBank/DDBJ whole genome shotgun (WGS) entry which is preliminary data.</text>
</comment>
<name>A0ABV8VXK9_9BACI</name>
<comment type="catalytic activity">
    <reaction evidence="8">
        <text>L-seryl-[protein] + ATP = 3-O-(5'-adenylyl)-L-seryl-[protein] + diphosphate</text>
        <dbReference type="Rhea" id="RHEA:58120"/>
        <dbReference type="Rhea" id="RHEA-COMP:9863"/>
        <dbReference type="Rhea" id="RHEA-COMP:15073"/>
        <dbReference type="ChEBI" id="CHEBI:29999"/>
        <dbReference type="ChEBI" id="CHEBI:30616"/>
        <dbReference type="ChEBI" id="CHEBI:33019"/>
        <dbReference type="ChEBI" id="CHEBI:142516"/>
        <dbReference type="EC" id="2.7.7.108"/>
    </reaction>
</comment>
<comment type="catalytic activity">
    <reaction evidence="8">
        <text>L-histidyl-[protein] + UTP = N(tele)-(5'-uridylyl)-L-histidyl-[protein] + diphosphate</text>
        <dbReference type="Rhea" id="RHEA:83891"/>
        <dbReference type="Rhea" id="RHEA-COMP:9745"/>
        <dbReference type="Rhea" id="RHEA-COMP:20239"/>
        <dbReference type="ChEBI" id="CHEBI:29979"/>
        <dbReference type="ChEBI" id="CHEBI:33019"/>
        <dbReference type="ChEBI" id="CHEBI:46398"/>
        <dbReference type="ChEBI" id="CHEBI:233474"/>
    </reaction>
</comment>
<feature type="active site" description="Proton acceptor" evidence="8">
    <location>
        <position position="253"/>
    </location>
</feature>
<keyword evidence="7 8" id="KW-0460">Magnesium</keyword>
<evidence type="ECO:0000256" key="1">
    <source>
        <dbReference type="ARBA" id="ARBA00009747"/>
    </source>
</evidence>
<evidence type="ECO:0000313" key="9">
    <source>
        <dbReference type="EMBL" id="MFC4388899.1"/>
    </source>
</evidence>
<comment type="function">
    <text evidence="8">Nucleotidyltransferase involved in the post-translational modification of proteins. It can catalyze the addition of adenosine monophosphate (AMP) or uridine monophosphate (UMP) to a protein, resulting in modifications known as AMPylation and UMPylation.</text>
</comment>
<comment type="catalytic activity">
    <reaction evidence="8">
        <text>L-tyrosyl-[protein] + ATP = O-(5'-adenylyl)-L-tyrosyl-[protein] + diphosphate</text>
        <dbReference type="Rhea" id="RHEA:54288"/>
        <dbReference type="Rhea" id="RHEA-COMP:10136"/>
        <dbReference type="Rhea" id="RHEA-COMP:13846"/>
        <dbReference type="ChEBI" id="CHEBI:30616"/>
        <dbReference type="ChEBI" id="CHEBI:33019"/>
        <dbReference type="ChEBI" id="CHEBI:46858"/>
        <dbReference type="ChEBI" id="CHEBI:83624"/>
        <dbReference type="EC" id="2.7.7.108"/>
    </reaction>
</comment>
<keyword evidence="5 8" id="KW-0547">Nucleotide-binding</keyword>
<comment type="similarity">
    <text evidence="1 8">Belongs to the SELO family.</text>
</comment>
<feature type="binding site" evidence="8">
    <location>
        <position position="126"/>
    </location>
    <ligand>
        <name>ATP</name>
        <dbReference type="ChEBI" id="CHEBI:30616"/>
    </ligand>
</feature>
<keyword evidence="6 8" id="KW-0067">ATP-binding</keyword>
<organism evidence="9 10">
    <name type="scientific">Gracilibacillus marinus</name>
    <dbReference type="NCBI Taxonomy" id="630535"/>
    <lineage>
        <taxon>Bacteria</taxon>
        <taxon>Bacillati</taxon>
        <taxon>Bacillota</taxon>
        <taxon>Bacilli</taxon>
        <taxon>Bacillales</taxon>
        <taxon>Bacillaceae</taxon>
        <taxon>Gracilibacillus</taxon>
    </lineage>
</organism>
<proteinExistence type="inferred from homology"/>
<dbReference type="Pfam" id="PF02696">
    <property type="entry name" value="SelO"/>
    <property type="match status" value="1"/>
</dbReference>